<name>A0A5P1UX97_9GAMM</name>
<accession>A0A5P1UX97</accession>
<keyword evidence="4" id="KW-1185">Reference proteome</keyword>
<dbReference type="InterPro" id="IPR022548">
    <property type="entry name" value="DUF2846"/>
</dbReference>
<dbReference type="RefSeq" id="WP_150027313.1">
    <property type="nucleotide sequence ID" value="NZ_CP043909.1"/>
</dbReference>
<dbReference type="EMBL" id="CP043909">
    <property type="protein sequence ID" value="QER40908.1"/>
    <property type="molecule type" value="Genomic_DNA"/>
</dbReference>
<protein>
    <submittedName>
        <fullName evidence="3">DUF2846 domain-containing protein</fullName>
    </submittedName>
</protein>
<evidence type="ECO:0000259" key="2">
    <source>
        <dbReference type="Pfam" id="PF11008"/>
    </source>
</evidence>
<gene>
    <name evidence="3" type="ORF">F2A31_14860</name>
</gene>
<dbReference type="AlphaFoldDB" id="A0A5P1UX97"/>
<reference evidence="3 4" key="1">
    <citation type="submission" date="2019-09" db="EMBL/GenBank/DDBJ databases">
        <title>Acinetobacter sp. C16S1 isolated from saline soil.</title>
        <authorList>
            <person name="Xu L."/>
            <person name="Sun J.-Q."/>
        </authorList>
    </citation>
    <scope>NUCLEOTIDE SEQUENCE [LARGE SCALE GENOMIC DNA]</scope>
    <source>
        <strain evidence="3 4">C16S1</strain>
    </source>
</reference>
<evidence type="ECO:0000313" key="4">
    <source>
        <dbReference type="Proteomes" id="UP000325177"/>
    </source>
</evidence>
<feature type="domain" description="DUF2846" evidence="2">
    <location>
        <begin position="38"/>
        <end position="124"/>
    </location>
</feature>
<dbReference type="Pfam" id="PF11008">
    <property type="entry name" value="DUF2846"/>
    <property type="match status" value="1"/>
</dbReference>
<sequence length="159" mass="17177">MKILLPAILAFTFVGCASVPQATPQLSQQIKKLDAPVDGNAAIYVYRSNSVVGGALKKDVWIDGECLGETARGTFFVKEVTGNQKHTVSTESEFSPNHLTLNTEAGKQYFIQQYIKSGVITGGANLKQVDLEKGKKAIAEYKLAQAGKCSKPTINLDKK</sequence>
<evidence type="ECO:0000313" key="3">
    <source>
        <dbReference type="EMBL" id="QER40908.1"/>
    </source>
</evidence>
<dbReference type="Proteomes" id="UP000325177">
    <property type="component" value="Chromosome"/>
</dbReference>
<dbReference type="PIRSF" id="PIRSF012335">
    <property type="entry name" value="UCP012335"/>
    <property type="match status" value="1"/>
</dbReference>
<feature type="signal peptide" evidence="1">
    <location>
        <begin position="1"/>
        <end position="22"/>
    </location>
</feature>
<dbReference type="KEGG" id="asue:F2A31_14860"/>
<evidence type="ECO:0000256" key="1">
    <source>
        <dbReference type="SAM" id="SignalP"/>
    </source>
</evidence>
<dbReference type="InterPro" id="IPR016596">
    <property type="entry name" value="UCP012335"/>
</dbReference>
<proteinExistence type="predicted"/>
<organism evidence="3 4">
    <name type="scientific">Acinetobacter suaedae</name>
    <dbReference type="NCBI Taxonomy" id="2609668"/>
    <lineage>
        <taxon>Bacteria</taxon>
        <taxon>Pseudomonadati</taxon>
        <taxon>Pseudomonadota</taxon>
        <taxon>Gammaproteobacteria</taxon>
        <taxon>Moraxellales</taxon>
        <taxon>Moraxellaceae</taxon>
        <taxon>Acinetobacter</taxon>
    </lineage>
</organism>
<dbReference type="PROSITE" id="PS51257">
    <property type="entry name" value="PROKAR_LIPOPROTEIN"/>
    <property type="match status" value="1"/>
</dbReference>
<feature type="chain" id="PRO_5024877964" evidence="1">
    <location>
        <begin position="23"/>
        <end position="159"/>
    </location>
</feature>
<keyword evidence="1" id="KW-0732">Signal</keyword>